<sequence>AGGSDAASLLVAEKYVKAFSELAKVNNTVLLPTEMGSVGSFVTQAMTIYKQITSASEAAPGAKNGGRGKQPPSSS</sequence>
<organism evidence="3 4">
    <name type="scientific">Globodera pallida</name>
    <name type="common">Potato cyst nematode worm</name>
    <name type="synonym">Heterodera pallida</name>
    <dbReference type="NCBI Taxonomy" id="36090"/>
    <lineage>
        <taxon>Eukaryota</taxon>
        <taxon>Metazoa</taxon>
        <taxon>Ecdysozoa</taxon>
        <taxon>Nematoda</taxon>
        <taxon>Chromadorea</taxon>
        <taxon>Rhabditida</taxon>
        <taxon>Tylenchina</taxon>
        <taxon>Tylenchomorpha</taxon>
        <taxon>Tylenchoidea</taxon>
        <taxon>Heteroderidae</taxon>
        <taxon>Heteroderinae</taxon>
        <taxon>Globodera</taxon>
    </lineage>
</organism>
<dbReference type="AlphaFoldDB" id="A0A183CSE7"/>
<feature type="domain" description="STML2-like C-terminal extension" evidence="2">
    <location>
        <begin position="2"/>
        <end position="53"/>
    </location>
</feature>
<accession>A0A183CSE7</accession>
<dbReference type="Proteomes" id="UP000050741">
    <property type="component" value="Unassembled WGS sequence"/>
</dbReference>
<evidence type="ECO:0000256" key="1">
    <source>
        <dbReference type="ARBA" id="ARBA00008164"/>
    </source>
</evidence>
<keyword evidence="3" id="KW-1185">Reference proteome</keyword>
<dbReference type="InterPro" id="IPR032435">
    <property type="entry name" value="STML2-like_C"/>
</dbReference>
<reference evidence="3" key="1">
    <citation type="submission" date="2013-12" db="EMBL/GenBank/DDBJ databases">
        <authorList>
            <person name="Aslett M."/>
        </authorList>
    </citation>
    <scope>NUCLEOTIDE SEQUENCE [LARGE SCALE GENOMIC DNA]</scope>
    <source>
        <strain evidence="3">Lindley</strain>
    </source>
</reference>
<comment type="similarity">
    <text evidence="1">Belongs to the band 7/mec-2 family.</text>
</comment>
<protein>
    <submittedName>
        <fullName evidence="4">Band_7_C domain-containing protein</fullName>
    </submittedName>
</protein>
<name>A0A183CSE7_GLOPA</name>
<dbReference type="Pfam" id="PF16200">
    <property type="entry name" value="Band_7_C"/>
    <property type="match status" value="1"/>
</dbReference>
<evidence type="ECO:0000313" key="4">
    <source>
        <dbReference type="WBParaSite" id="GPLIN_001580500"/>
    </source>
</evidence>
<proteinExistence type="inferred from homology"/>
<reference evidence="3" key="2">
    <citation type="submission" date="2014-05" db="EMBL/GenBank/DDBJ databases">
        <title>The genome and life-stage specific transcriptomes of Globodera pallida elucidate key aspects of plant parasitism by a cyst nematode.</title>
        <authorList>
            <person name="Cotton J.A."/>
            <person name="Lilley C.J."/>
            <person name="Jones L.M."/>
            <person name="Kikuchi T."/>
            <person name="Reid A.J."/>
            <person name="Thorpe P."/>
            <person name="Tsai I.J."/>
            <person name="Beasley H."/>
            <person name="Blok V."/>
            <person name="Cock P.J.A."/>
            <person name="Van den Akker S.E."/>
            <person name="Holroyd N."/>
            <person name="Hunt M."/>
            <person name="Mantelin S."/>
            <person name="Naghra H."/>
            <person name="Pain A."/>
            <person name="Palomares-Rius J.E."/>
            <person name="Zarowiecki M."/>
            <person name="Berriman M."/>
            <person name="Jones J.T."/>
            <person name="Urwin P.E."/>
        </authorList>
    </citation>
    <scope>NUCLEOTIDE SEQUENCE [LARGE SCALE GENOMIC DNA]</scope>
    <source>
        <strain evidence="3">Lindley</strain>
    </source>
</reference>
<evidence type="ECO:0000259" key="2">
    <source>
        <dbReference type="Pfam" id="PF16200"/>
    </source>
</evidence>
<evidence type="ECO:0000313" key="3">
    <source>
        <dbReference type="Proteomes" id="UP000050741"/>
    </source>
</evidence>
<dbReference type="WBParaSite" id="GPLIN_001580500">
    <property type="protein sequence ID" value="GPLIN_001580500"/>
    <property type="gene ID" value="GPLIN_001580500"/>
</dbReference>
<reference evidence="4" key="3">
    <citation type="submission" date="2016-06" db="UniProtKB">
        <authorList>
            <consortium name="WormBaseParasite"/>
        </authorList>
    </citation>
    <scope>IDENTIFICATION</scope>
</reference>